<feature type="region of interest" description="Disordered" evidence="4">
    <location>
        <begin position="68"/>
        <end position="89"/>
    </location>
</feature>
<dbReference type="AlphaFoldDB" id="A0AAN5DHG4"/>
<dbReference type="Proteomes" id="UP001328107">
    <property type="component" value="Unassembled WGS sequence"/>
</dbReference>
<reference evidence="6" key="1">
    <citation type="submission" date="2022-10" db="EMBL/GenBank/DDBJ databases">
        <title>Genome assembly of Pristionchus species.</title>
        <authorList>
            <person name="Yoshida K."/>
            <person name="Sommer R.J."/>
        </authorList>
    </citation>
    <scope>NUCLEOTIDE SEQUENCE [LARGE SCALE GENOMIC DNA]</scope>
    <source>
        <strain evidence="6">RS5460</strain>
    </source>
</reference>
<comment type="caution">
    <text evidence="5">The sequence shown here is derived from an EMBL/GenBank/DDBJ whole genome shotgun (WGS) entry which is preliminary data.</text>
</comment>
<keyword evidence="1" id="KW-0805">Transcription regulation</keyword>
<dbReference type="GO" id="GO:0006355">
    <property type="term" value="P:regulation of DNA-templated transcription"/>
    <property type="evidence" value="ECO:0007669"/>
    <property type="project" value="InterPro"/>
</dbReference>
<keyword evidence="3" id="KW-0539">Nucleus</keyword>
<name>A0AAN5DHG4_9BILA</name>
<keyword evidence="6" id="KW-1185">Reference proteome</keyword>
<evidence type="ECO:0000256" key="3">
    <source>
        <dbReference type="ARBA" id="ARBA00023242"/>
    </source>
</evidence>
<evidence type="ECO:0000313" key="6">
    <source>
        <dbReference type="Proteomes" id="UP001328107"/>
    </source>
</evidence>
<dbReference type="EMBL" id="BTRK01000006">
    <property type="protein sequence ID" value="GMR61914.1"/>
    <property type="molecule type" value="Genomic_DNA"/>
</dbReference>
<evidence type="ECO:0000256" key="1">
    <source>
        <dbReference type="ARBA" id="ARBA00023015"/>
    </source>
</evidence>
<dbReference type="Gene3D" id="3.30.50.10">
    <property type="entry name" value="Erythroid Transcription Factor GATA-1, subunit A"/>
    <property type="match status" value="1"/>
</dbReference>
<dbReference type="GO" id="GO:0008270">
    <property type="term" value="F:zinc ion binding"/>
    <property type="evidence" value="ECO:0007669"/>
    <property type="project" value="InterPro"/>
</dbReference>
<evidence type="ECO:0000313" key="5">
    <source>
        <dbReference type="EMBL" id="GMR61914.1"/>
    </source>
</evidence>
<organism evidence="5 6">
    <name type="scientific">Pristionchus mayeri</name>
    <dbReference type="NCBI Taxonomy" id="1317129"/>
    <lineage>
        <taxon>Eukaryota</taxon>
        <taxon>Metazoa</taxon>
        <taxon>Ecdysozoa</taxon>
        <taxon>Nematoda</taxon>
        <taxon>Chromadorea</taxon>
        <taxon>Rhabditida</taxon>
        <taxon>Rhabditina</taxon>
        <taxon>Diplogasteromorpha</taxon>
        <taxon>Diplogasteroidea</taxon>
        <taxon>Neodiplogasteridae</taxon>
        <taxon>Pristionchus</taxon>
    </lineage>
</organism>
<protein>
    <submittedName>
        <fullName evidence="5">Uncharacterized protein</fullName>
    </submittedName>
</protein>
<evidence type="ECO:0000256" key="4">
    <source>
        <dbReference type="SAM" id="MobiDB-lite"/>
    </source>
</evidence>
<dbReference type="InterPro" id="IPR013088">
    <property type="entry name" value="Znf_NHR/GATA"/>
</dbReference>
<gene>
    <name evidence="5" type="ORF">PMAYCL1PPCAC_32109</name>
</gene>
<evidence type="ECO:0000256" key="2">
    <source>
        <dbReference type="ARBA" id="ARBA00023163"/>
    </source>
</evidence>
<proteinExistence type="predicted"/>
<keyword evidence="2" id="KW-0804">Transcription</keyword>
<accession>A0AAN5DHG4</accession>
<sequence>KRRQLKTGSHSSLFLPSRMCIDFFSSLLRRERRSQYTCKYDGDCELNGRIWECCYCRSLRMVGIAPAESNSKQDVASNSNTDRPVTEQL</sequence>
<feature type="non-terminal residue" evidence="5">
    <location>
        <position position="1"/>
    </location>
</feature>